<evidence type="ECO:0000313" key="2">
    <source>
        <dbReference type="EMBL" id="KAJ4359471.1"/>
    </source>
</evidence>
<protein>
    <submittedName>
        <fullName evidence="2">Uncharacterized protein</fullName>
    </submittedName>
</protein>
<dbReference type="EMBL" id="JAPEUX010000001">
    <property type="protein sequence ID" value="KAJ4359471.1"/>
    <property type="molecule type" value="Genomic_DNA"/>
</dbReference>
<accession>A0A9W8XUI5</accession>
<name>A0A9W8XUI5_9PLEO</name>
<feature type="region of interest" description="Disordered" evidence="1">
    <location>
        <begin position="260"/>
        <end position="288"/>
    </location>
</feature>
<sequence>MSLRGILARTRTELLSPSPLDDTSLLGAGRAALILLPKDPQTCLRLAYQQLHAVPYREVKTCWRRLYTDAALWIVLEVVAEHLQKQTEEEDSDEKWVDRVVKELDMALILTGAVAREDLVGEWFEALEAFLSSQAPERPAKRRKFANQLPETFPDGIRRKPVLKFPIPRSRDLSLSAFQAKVSNPETQTPLIIERAIDHWPAFDDDRAWKNPAYLMRKTLNGRRLVPVEIGRSYTDAGWAQKILSFADFMHTYMLTPDPPSNSNFHSSANPPDSEQQNSTPGVNTPQKGYLAQHDLFAQIPPSALTSPPRLLLHRPATPLSNPSHIKPVDTLDDPC</sequence>
<dbReference type="RefSeq" id="XP_056075673.1">
    <property type="nucleotide sequence ID" value="XM_056208851.1"/>
</dbReference>
<reference evidence="2" key="1">
    <citation type="submission" date="2022-10" db="EMBL/GenBank/DDBJ databases">
        <title>Tapping the CABI collections for fungal endophytes: first genome assemblies for Collariella, Neodidymelliopsis, Ascochyta clinopodiicola, Didymella pomorum, Didymosphaeria variabile, Neocosmospora piperis and Neocucurbitaria cava.</title>
        <authorList>
            <person name="Hill R."/>
        </authorList>
    </citation>
    <scope>NUCLEOTIDE SEQUENCE</scope>
    <source>
        <strain evidence="2">IMI 356815</strain>
    </source>
</reference>
<evidence type="ECO:0000313" key="3">
    <source>
        <dbReference type="Proteomes" id="UP001140513"/>
    </source>
</evidence>
<dbReference type="Proteomes" id="UP001140513">
    <property type="component" value="Unassembled WGS sequence"/>
</dbReference>
<feature type="region of interest" description="Disordered" evidence="1">
    <location>
        <begin position="307"/>
        <end position="336"/>
    </location>
</feature>
<proteinExistence type="predicted"/>
<dbReference type="AlphaFoldDB" id="A0A9W8XUI5"/>
<dbReference type="Gene3D" id="2.60.120.650">
    <property type="entry name" value="Cupin"/>
    <property type="match status" value="1"/>
</dbReference>
<dbReference type="OrthoDB" id="47172at2759"/>
<dbReference type="SUPFAM" id="SSF51197">
    <property type="entry name" value="Clavaminate synthase-like"/>
    <property type="match status" value="1"/>
</dbReference>
<keyword evidence="3" id="KW-1185">Reference proteome</keyword>
<comment type="caution">
    <text evidence="2">The sequence shown here is derived from an EMBL/GenBank/DDBJ whole genome shotgun (WGS) entry which is preliminary data.</text>
</comment>
<dbReference type="GeneID" id="80903555"/>
<evidence type="ECO:0000256" key="1">
    <source>
        <dbReference type="SAM" id="MobiDB-lite"/>
    </source>
</evidence>
<feature type="compositionally biased region" description="Polar residues" evidence="1">
    <location>
        <begin position="261"/>
        <end position="287"/>
    </location>
</feature>
<organism evidence="2 3">
    <name type="scientific">Didymosphaeria variabile</name>
    <dbReference type="NCBI Taxonomy" id="1932322"/>
    <lineage>
        <taxon>Eukaryota</taxon>
        <taxon>Fungi</taxon>
        <taxon>Dikarya</taxon>
        <taxon>Ascomycota</taxon>
        <taxon>Pezizomycotina</taxon>
        <taxon>Dothideomycetes</taxon>
        <taxon>Pleosporomycetidae</taxon>
        <taxon>Pleosporales</taxon>
        <taxon>Massarineae</taxon>
        <taxon>Didymosphaeriaceae</taxon>
        <taxon>Didymosphaeria</taxon>
    </lineage>
</organism>
<gene>
    <name evidence="2" type="ORF">N0V89_000025</name>
</gene>